<dbReference type="STRING" id="197221.gene:10747445"/>
<accession>Q8DKK6</accession>
<dbReference type="EnsemblBacteria" id="BAC08405">
    <property type="protein sequence ID" value="BAC08405"/>
    <property type="gene ID" value="BAC08405"/>
</dbReference>
<dbReference type="AlphaFoldDB" id="Q8DKK6"/>
<name>Q8DKK6_THEVB</name>
<dbReference type="eggNOG" id="COG1873">
    <property type="taxonomic scope" value="Bacteria"/>
</dbReference>
<dbReference type="PANTHER" id="PTHR36740">
    <property type="entry name" value="PRC DOMAIN-CONTAINING PROTEIN"/>
    <property type="match status" value="1"/>
</dbReference>
<dbReference type="EMBL" id="BA000039">
    <property type="protein sequence ID" value="BAC08405.1"/>
    <property type="molecule type" value="Genomic_DNA"/>
</dbReference>
<feature type="region of interest" description="Disordered" evidence="1">
    <location>
        <begin position="211"/>
        <end position="323"/>
    </location>
</feature>
<evidence type="ECO:0000256" key="1">
    <source>
        <dbReference type="SAM" id="MobiDB-lite"/>
    </source>
</evidence>
<evidence type="ECO:0000313" key="4">
    <source>
        <dbReference type="Proteomes" id="UP000000440"/>
    </source>
</evidence>
<protein>
    <submittedName>
        <fullName evidence="3">Tll0853 protein</fullName>
    </submittedName>
</protein>
<organism evidence="3 4">
    <name type="scientific">Thermosynechococcus vestitus (strain NIES-2133 / IAM M-273 / BP-1)</name>
    <dbReference type="NCBI Taxonomy" id="197221"/>
    <lineage>
        <taxon>Bacteria</taxon>
        <taxon>Bacillati</taxon>
        <taxon>Cyanobacteriota</taxon>
        <taxon>Cyanophyceae</taxon>
        <taxon>Acaryochloridales</taxon>
        <taxon>Thermosynechococcaceae</taxon>
        <taxon>Thermosynechococcus</taxon>
    </lineage>
</organism>
<gene>
    <name evidence="3" type="ordered locus">tll0853</name>
</gene>
<feature type="compositionally biased region" description="Acidic residues" evidence="1">
    <location>
        <begin position="264"/>
        <end position="273"/>
    </location>
</feature>
<keyword evidence="4" id="KW-1185">Reference proteome</keyword>
<feature type="compositionally biased region" description="Basic and acidic residues" evidence="1">
    <location>
        <begin position="311"/>
        <end position="323"/>
    </location>
</feature>
<feature type="domain" description="PRC-barrel" evidence="2">
    <location>
        <begin position="38"/>
        <end position="104"/>
    </location>
</feature>
<reference evidence="3 4" key="1">
    <citation type="journal article" date="2002" name="DNA Res.">
        <title>Complete genome structure of the thermophilic cyanobacterium Thermosynechococcus elongatus BP-1.</title>
        <authorList>
            <person name="Nakamura Y."/>
            <person name="Kaneko T."/>
            <person name="Sato S."/>
            <person name="Ikeuchi M."/>
            <person name="Katoh H."/>
            <person name="Sasamoto S."/>
            <person name="Watanabe A."/>
            <person name="Iriguchi M."/>
            <person name="Kawashima K."/>
            <person name="Kimura T."/>
            <person name="Kishida Y."/>
            <person name="Kiyokawa C."/>
            <person name="Kohara M."/>
            <person name="Matsumoto M."/>
            <person name="Matsuno A."/>
            <person name="Nakazaki N."/>
            <person name="Shimpo S."/>
            <person name="Sugimoto M."/>
            <person name="Takeuchi C."/>
            <person name="Yamada M."/>
            <person name="Tabata S."/>
        </authorList>
    </citation>
    <scope>NUCLEOTIDE SEQUENCE [LARGE SCALE GENOMIC DNA]</scope>
    <source>
        <strain evidence="4">IAM M-273 / NIES-2133 / BP-1</strain>
    </source>
</reference>
<sequence>MTPAIAFGVPSVFAAIVLLRFIGIHKGMTISTQLLQRADLIGTQVITRDTGRKLGVINQVWVDTDQRQVVALGVRNTLFTGEQRYILLDSIRQIGDVILVEHDDDVIEALNTYNYSTLIDSEIVTETGELLGKVRGFKFDPDTGDITDLILASIGLPWIPAQLISTYELPIEEIVSTGPDRIIVFEGAETRLRQLTVGLLERIGLGAPPWESDEDEYYQPVTPSSNQLPSGARSPVYPPQRSRSDYEVDWETAPRRRRRQPEYVEYEEEEYEYEERPRPRQVKPPAQAMPVELPESEPSADPWEEQQPIRLEQRQKQEEYDHE</sequence>
<dbReference type="Gene3D" id="2.30.30.240">
    <property type="entry name" value="PRC-barrel domain"/>
    <property type="match status" value="2"/>
</dbReference>
<feature type="domain" description="PRC-barrel" evidence="2">
    <location>
        <begin position="112"/>
        <end position="189"/>
    </location>
</feature>
<proteinExistence type="predicted"/>
<dbReference type="SUPFAM" id="SSF50346">
    <property type="entry name" value="PRC-barrel domain"/>
    <property type="match status" value="2"/>
</dbReference>
<dbReference type="KEGG" id="tel:tll0853"/>
<dbReference type="InterPro" id="IPR011033">
    <property type="entry name" value="PRC_barrel-like_sf"/>
</dbReference>
<dbReference type="Pfam" id="PF05239">
    <property type="entry name" value="PRC"/>
    <property type="match status" value="2"/>
</dbReference>
<dbReference type="Proteomes" id="UP000000440">
    <property type="component" value="Chromosome"/>
</dbReference>
<dbReference type="InterPro" id="IPR027275">
    <property type="entry name" value="PRC-brl_dom"/>
</dbReference>
<dbReference type="PATRIC" id="fig|197221.4.peg.898"/>
<evidence type="ECO:0000313" key="3">
    <source>
        <dbReference type="EMBL" id="BAC08405.1"/>
    </source>
</evidence>
<evidence type="ECO:0000259" key="2">
    <source>
        <dbReference type="Pfam" id="PF05239"/>
    </source>
</evidence>
<dbReference type="PANTHER" id="PTHR36740:SF1">
    <property type="entry name" value="PRC-BARREL DOMAIN-CONTAINING PROTEIN"/>
    <property type="match status" value="1"/>
</dbReference>